<proteinExistence type="predicted"/>
<dbReference type="EMBL" id="BARS01045013">
    <property type="protein sequence ID" value="GAG28898.1"/>
    <property type="molecule type" value="Genomic_DNA"/>
</dbReference>
<gene>
    <name evidence="1" type="ORF">S01H1_67924</name>
</gene>
<sequence length="101" mass="11393">MAAVKITVIRSFTKEEIFGDDVPDELAVFETPCKVHTPGQEYVLERPDCPDGFCSWAFRDIYRDLIHLARGGDYPWIGASGTSYSSCTDGRKTVVFKLERI</sequence>
<evidence type="ECO:0000313" key="1">
    <source>
        <dbReference type="EMBL" id="GAG28898.1"/>
    </source>
</evidence>
<name>X0WWT3_9ZZZZ</name>
<accession>X0WWT3</accession>
<dbReference type="NCBIfam" id="TIGR04076">
    <property type="entry name" value="TIGR04076 family protein"/>
    <property type="match status" value="1"/>
</dbReference>
<dbReference type="InterPro" id="IPR023811">
    <property type="entry name" value="CHP04076"/>
</dbReference>
<comment type="caution">
    <text evidence="1">The sequence shown here is derived from an EMBL/GenBank/DDBJ whole genome shotgun (WGS) entry which is preliminary data.</text>
</comment>
<reference evidence="1" key="1">
    <citation type="journal article" date="2014" name="Front. Microbiol.">
        <title>High frequency of phylogenetically diverse reductive dehalogenase-homologous genes in deep subseafloor sedimentary metagenomes.</title>
        <authorList>
            <person name="Kawai M."/>
            <person name="Futagami T."/>
            <person name="Toyoda A."/>
            <person name="Takaki Y."/>
            <person name="Nishi S."/>
            <person name="Hori S."/>
            <person name="Arai W."/>
            <person name="Tsubouchi T."/>
            <person name="Morono Y."/>
            <person name="Uchiyama I."/>
            <person name="Ito T."/>
            <person name="Fujiyama A."/>
            <person name="Inagaki F."/>
            <person name="Takami H."/>
        </authorList>
    </citation>
    <scope>NUCLEOTIDE SEQUENCE</scope>
    <source>
        <strain evidence="1">Expedition CK06-06</strain>
    </source>
</reference>
<dbReference type="AlphaFoldDB" id="X0WWT3"/>
<protein>
    <recommendedName>
        <fullName evidence="2">TIGR04076 family protein</fullName>
    </recommendedName>
</protein>
<organism evidence="1">
    <name type="scientific">marine sediment metagenome</name>
    <dbReference type="NCBI Taxonomy" id="412755"/>
    <lineage>
        <taxon>unclassified sequences</taxon>
        <taxon>metagenomes</taxon>
        <taxon>ecological metagenomes</taxon>
    </lineage>
</organism>
<evidence type="ECO:0008006" key="2">
    <source>
        <dbReference type="Google" id="ProtNLM"/>
    </source>
</evidence>